<dbReference type="EMBL" id="JANCYU010000020">
    <property type="protein sequence ID" value="KAK4523805.1"/>
    <property type="molecule type" value="Genomic_DNA"/>
</dbReference>
<keyword evidence="2" id="KW-1185">Reference proteome</keyword>
<evidence type="ECO:0008006" key="3">
    <source>
        <dbReference type="Google" id="ProtNLM"/>
    </source>
</evidence>
<evidence type="ECO:0000313" key="2">
    <source>
        <dbReference type="Proteomes" id="UP001300502"/>
    </source>
</evidence>
<sequence length="1267" mass="145690">MLKVPSNNRDEKTVSEFSLYKRTILRGRIPSKLLSFPTAFVRADGFEKLVPCEEPACDVLFLVCTNAVDIVKFAYDSHELVTLDTVSVPFKTRNAASLVVPSWKNAFALLVSCEDNILLVFEYSVLKKTLTPYRYLKFEHDVKDQLGVHLCVDPRGDFIFLGSLGERHFCISREFLVQPVRCSSVSFPPCETVCQDAVGVTSINLTTKLVRDATFYVENEKQDDTIAAILAILLVDCQQKRLYIYIYTCFDGNVVFHSGISLRDLTRENVSLRNELILWNALDVLMEKNKLVVFGSDRILFASIDSQYLHYDTRSETVDKQSLEDYMKSNSEIIRVQHPQNDIEEPNIIAFTSCCACLARRGLRYFVLFEDGSLVGLRQNFVENKEIFTPVLLSQDIPNKNIIFADKRYRCRNDDETHNFYFYAVSSTRGLQSFSLKWNTENQNSLLCCEKVNEILFPSPVLFVTEDKAMRKTQTGEMFASYSAAFGMDSHSGIWEFYKRILLQLVSHHEERWHEECIKIFCLPRNATDSFDSLVVISFLHSTRIMQYDINENCFVESNETNFEKGQSTVYCTCMEDENYLQVHKGGIRLSLGEKNRTVPSENRTVVDWNLFPQLEILQATSEEDIVAVQWSQHHYQIYLLRVHISSRTIEVLHVVSFSCQISYLRLQLSAEDLRMWIGTYEGTLELYNLSTQIFCFSLDNLVLQLPQRHSSGPDVSSNMVTTRVESLICKNNRIFLGMRDGNLWILTLTDSRLEICYGKSLGTAPLQLFSWSAGRNGTGMLLGLCGTLLWWIYERDERFYFQRLCWDHIFDGDLESGSCVLSPFCGWSDYPTLFISTAKQLALVQVPRSDRPFDIWYSKIYHTSQMTMKIQKYFITCAEGSLVGEEENVNILVVRKAARTNFHSSYEVQAWTCDMNTMLAHLVLPSHTAVTSICVWKQFLLIGATEESILYNDIRIPNTKGRVVLLQLVRTRHQQEISCRFMVNCEFLLPGAVMVVTPLDEETLLISCNEHLLAFSMDPQKETLLEIARGETRGLILHIHVEYPLIFVGDRKDSVHAYYLDTCLREFVPVSQDEYRKLVTSLSVQPYREEEKEEGQLVFVGDREAMLHLLWCPCPRNAVPNLDSSHDTSLMTCLCSIPWEEIAVHLFSFPRHALVSEEDNNTPCDASSILACGGDQLVVTSMDGTWSQIVFIQSAHAKLLWRLQQVIYAFFRWPEEHSHCLLDGDKLVWFLSSNYTSVLRDWGQFTAEETTQLRHLLYFLEDIVHS</sequence>
<dbReference type="AlphaFoldDB" id="A0AAV9I8U9"/>
<protein>
    <recommendedName>
        <fullName evidence="3">DNA damage-binding protein 1</fullName>
    </recommendedName>
</protein>
<reference evidence="1 2" key="1">
    <citation type="submission" date="2022-07" db="EMBL/GenBank/DDBJ databases">
        <title>Genome-wide signatures of adaptation to extreme environments.</title>
        <authorList>
            <person name="Cho C.H."/>
            <person name="Yoon H.S."/>
        </authorList>
    </citation>
    <scope>NUCLEOTIDE SEQUENCE [LARGE SCALE GENOMIC DNA]</scope>
    <source>
        <strain evidence="1 2">108.79 E11</strain>
    </source>
</reference>
<dbReference type="PANTHER" id="PTHR10644">
    <property type="entry name" value="DNA REPAIR/RNA PROCESSING CPSF FAMILY"/>
    <property type="match status" value="1"/>
</dbReference>
<dbReference type="Gene3D" id="2.130.10.10">
    <property type="entry name" value="YVTN repeat-like/Quinoprotein amine dehydrogenase"/>
    <property type="match status" value="2"/>
</dbReference>
<evidence type="ECO:0000313" key="1">
    <source>
        <dbReference type="EMBL" id="KAK4523805.1"/>
    </source>
</evidence>
<proteinExistence type="predicted"/>
<dbReference type="Proteomes" id="UP001300502">
    <property type="component" value="Unassembled WGS sequence"/>
</dbReference>
<dbReference type="InterPro" id="IPR015943">
    <property type="entry name" value="WD40/YVTN_repeat-like_dom_sf"/>
</dbReference>
<gene>
    <name evidence="1" type="ORF">GAYE_SCF00G1701</name>
</gene>
<organism evidence="1 2">
    <name type="scientific">Galdieria yellowstonensis</name>
    <dbReference type="NCBI Taxonomy" id="3028027"/>
    <lineage>
        <taxon>Eukaryota</taxon>
        <taxon>Rhodophyta</taxon>
        <taxon>Bangiophyceae</taxon>
        <taxon>Galdieriales</taxon>
        <taxon>Galdieriaceae</taxon>
        <taxon>Galdieria</taxon>
    </lineage>
</organism>
<accession>A0AAV9I8U9</accession>
<name>A0AAV9I8U9_9RHOD</name>
<comment type="caution">
    <text evidence="1">The sequence shown here is derived from an EMBL/GenBank/DDBJ whole genome shotgun (WGS) entry which is preliminary data.</text>
</comment>
<dbReference type="InterPro" id="IPR050358">
    <property type="entry name" value="RSE1/DDB1/CFT1"/>
</dbReference>